<keyword evidence="1" id="KW-1133">Transmembrane helix</keyword>
<organism evidence="2 3">
    <name type="scientific">Virgibacillus natechei</name>
    <dbReference type="NCBI Taxonomy" id="1216297"/>
    <lineage>
        <taxon>Bacteria</taxon>
        <taxon>Bacillati</taxon>
        <taxon>Bacillota</taxon>
        <taxon>Bacilli</taxon>
        <taxon>Bacillales</taxon>
        <taxon>Bacillaceae</taxon>
        <taxon>Virgibacillus</taxon>
    </lineage>
</organism>
<keyword evidence="1" id="KW-0472">Membrane</keyword>
<evidence type="ECO:0000313" key="3">
    <source>
        <dbReference type="Proteomes" id="UP001519345"/>
    </source>
</evidence>
<accession>A0ABS4IHW4</accession>
<reference evidence="2 3" key="1">
    <citation type="submission" date="2021-03" db="EMBL/GenBank/DDBJ databases">
        <title>Genomic Encyclopedia of Type Strains, Phase IV (KMG-IV): sequencing the most valuable type-strain genomes for metagenomic binning, comparative biology and taxonomic classification.</title>
        <authorList>
            <person name="Goeker M."/>
        </authorList>
    </citation>
    <scope>NUCLEOTIDE SEQUENCE [LARGE SCALE GENOMIC DNA]</scope>
    <source>
        <strain evidence="2 3">DSM 25609</strain>
    </source>
</reference>
<feature type="transmembrane region" description="Helical" evidence="1">
    <location>
        <begin position="36"/>
        <end position="57"/>
    </location>
</feature>
<proteinExistence type="predicted"/>
<gene>
    <name evidence="2" type="ORF">J2Z83_002663</name>
</gene>
<keyword evidence="1" id="KW-0812">Transmembrane</keyword>
<protein>
    <submittedName>
        <fullName evidence="2">Uncharacterized protein</fullName>
    </submittedName>
</protein>
<keyword evidence="3" id="KW-1185">Reference proteome</keyword>
<dbReference type="Proteomes" id="UP001519345">
    <property type="component" value="Unassembled WGS sequence"/>
</dbReference>
<feature type="transmembrane region" description="Helical" evidence="1">
    <location>
        <begin position="6"/>
        <end position="24"/>
    </location>
</feature>
<dbReference type="EMBL" id="JAGGKX010000014">
    <property type="protein sequence ID" value="MBP1970542.1"/>
    <property type="molecule type" value="Genomic_DNA"/>
</dbReference>
<sequence>MAPFAVVLIVVLAVIVDVFWFDIDRKRWGWMKNWSNLNKILFFLGFIVVSGVIYLGLS</sequence>
<evidence type="ECO:0000313" key="2">
    <source>
        <dbReference type="EMBL" id="MBP1970542.1"/>
    </source>
</evidence>
<comment type="caution">
    <text evidence="2">The sequence shown here is derived from an EMBL/GenBank/DDBJ whole genome shotgun (WGS) entry which is preliminary data.</text>
</comment>
<name>A0ABS4IHW4_9BACI</name>
<dbReference type="RefSeq" id="WP_209463670.1">
    <property type="nucleotide sequence ID" value="NZ_CP110224.1"/>
</dbReference>
<evidence type="ECO:0000256" key="1">
    <source>
        <dbReference type="SAM" id="Phobius"/>
    </source>
</evidence>